<protein>
    <submittedName>
        <fullName evidence="5">Peptidase M16</fullName>
    </submittedName>
</protein>
<evidence type="ECO:0000313" key="6">
    <source>
        <dbReference type="Proteomes" id="UP000186553"/>
    </source>
</evidence>
<gene>
    <name evidence="5" type="ORF">BBP83_05725</name>
</gene>
<organism evidence="5 6">
    <name type="scientific">Acinetobacter celticus</name>
    <dbReference type="NCBI Taxonomy" id="1891224"/>
    <lineage>
        <taxon>Bacteria</taxon>
        <taxon>Pseudomonadati</taxon>
        <taxon>Pseudomonadota</taxon>
        <taxon>Gammaproteobacteria</taxon>
        <taxon>Moraxellales</taxon>
        <taxon>Moraxellaceae</taxon>
        <taxon>Acinetobacter</taxon>
    </lineage>
</organism>
<dbReference type="Proteomes" id="UP000186553">
    <property type="component" value="Unassembled WGS sequence"/>
</dbReference>
<feature type="domain" description="Peptidase M16 C-terminal" evidence="4">
    <location>
        <begin position="236"/>
        <end position="411"/>
    </location>
</feature>
<feature type="chain" id="PRO_5008671675" evidence="2">
    <location>
        <begin position="26"/>
        <end position="542"/>
    </location>
</feature>
<keyword evidence="6" id="KW-1185">Reference proteome</keyword>
<dbReference type="EMBL" id="MBDL01000009">
    <property type="protein sequence ID" value="ODA12956.1"/>
    <property type="molecule type" value="Genomic_DNA"/>
</dbReference>
<dbReference type="InterPro" id="IPR011765">
    <property type="entry name" value="Pept_M16_N"/>
</dbReference>
<evidence type="ECO:0000256" key="1">
    <source>
        <dbReference type="SAM" id="MobiDB-lite"/>
    </source>
</evidence>
<dbReference type="InterPro" id="IPR050361">
    <property type="entry name" value="MPP/UQCRC_Complex"/>
</dbReference>
<evidence type="ECO:0000259" key="4">
    <source>
        <dbReference type="Pfam" id="PF05193"/>
    </source>
</evidence>
<dbReference type="OrthoDB" id="9811314at2"/>
<feature type="compositionally biased region" description="Polar residues" evidence="1">
    <location>
        <begin position="506"/>
        <end position="516"/>
    </location>
</feature>
<proteinExistence type="predicted"/>
<feature type="domain" description="Peptidase M16 N-terminal" evidence="3">
    <location>
        <begin position="88"/>
        <end position="230"/>
    </location>
</feature>
<feature type="region of interest" description="Disordered" evidence="1">
    <location>
        <begin position="495"/>
        <end position="542"/>
    </location>
</feature>
<dbReference type="Pfam" id="PF00675">
    <property type="entry name" value="Peptidase_M16"/>
    <property type="match status" value="1"/>
</dbReference>
<name>A0A1C3CW53_9GAMM</name>
<reference evidence="5 6" key="1">
    <citation type="submission" date="2016-07" db="EMBL/GenBank/DDBJ databases">
        <title>Acinetobacter sp. ANC 4603.</title>
        <authorList>
            <person name="Radolfova-Krizova L."/>
            <person name="Nemec A."/>
        </authorList>
    </citation>
    <scope>NUCLEOTIDE SEQUENCE [LARGE SCALE GENOMIC DNA]</scope>
    <source>
        <strain evidence="5 6">ANC 4603</strain>
    </source>
</reference>
<dbReference type="GO" id="GO:0046872">
    <property type="term" value="F:metal ion binding"/>
    <property type="evidence" value="ECO:0007669"/>
    <property type="project" value="InterPro"/>
</dbReference>
<evidence type="ECO:0000256" key="2">
    <source>
        <dbReference type="SAM" id="SignalP"/>
    </source>
</evidence>
<evidence type="ECO:0000313" key="5">
    <source>
        <dbReference type="EMBL" id="ODA12956.1"/>
    </source>
</evidence>
<sequence>MGNLMRKISVILFLATLAGTCTTFAEQLDNDFNPETIIHDNSNQLQSIPLLQSLKNINNNQEFHAPYVQDLKNHNAVRSLFVESQDLPMVDIQLTFNAGSARDLEIGQGLYGLSNMAANLMDEGTEKYNAYQIINAFEQSGAQFSIQAYRDMFIVHLRVLSDPKKLEPALSMMLEVLNHATFKNNSINLAVSNTQVGQKQLKESPSRLMSIKFYREIYGSHPYAQPITGTNGGLKKITSDDLKQFRDQFIVAQNMNIAITGKLTTKEARSLSKRISAHLKQGGKAQPLALPQPKTTLNIVHIPYDSSQGHVMFGQLGTTRNDPDRLALEIANRMFGGGFNSILMQELRIKRGYTYGAYSSFSFSQAPGTFSFSYSTRQDQLIESIKVAYQALTQFVQKTIDREQLEETKAGMLRAFPNNYSSNRSINAQLGSLGFYVHSADYLDEYPKLLEKITAEDVQNAVRKHLHPEQMTLIVVSKELNKTNLKDILLNHQQSEPLSPKDSAPLISSQPIQTIAQPKAEVDAPAQSQNDKPALTSNTAPY</sequence>
<dbReference type="PANTHER" id="PTHR11851:SF224">
    <property type="entry name" value="PROCESSING PROTEASE"/>
    <property type="match status" value="1"/>
</dbReference>
<dbReference type="Gene3D" id="3.30.830.10">
    <property type="entry name" value="Metalloenzyme, LuxS/M16 peptidase-like"/>
    <property type="match status" value="2"/>
</dbReference>
<dbReference type="InterPro" id="IPR011249">
    <property type="entry name" value="Metalloenz_LuxS/M16"/>
</dbReference>
<comment type="caution">
    <text evidence="5">The sequence shown here is derived from an EMBL/GenBank/DDBJ whole genome shotgun (WGS) entry which is preliminary data.</text>
</comment>
<dbReference type="STRING" id="1891224.BBP83_05725"/>
<accession>A0A1C3CW53</accession>
<feature type="signal peptide" evidence="2">
    <location>
        <begin position="1"/>
        <end position="25"/>
    </location>
</feature>
<dbReference type="AlphaFoldDB" id="A0A1C3CW53"/>
<keyword evidence="2" id="KW-0732">Signal</keyword>
<dbReference type="PANTHER" id="PTHR11851">
    <property type="entry name" value="METALLOPROTEASE"/>
    <property type="match status" value="1"/>
</dbReference>
<feature type="compositionally biased region" description="Polar residues" evidence="1">
    <location>
        <begin position="526"/>
        <end position="542"/>
    </location>
</feature>
<dbReference type="InterPro" id="IPR007863">
    <property type="entry name" value="Peptidase_M16_C"/>
</dbReference>
<evidence type="ECO:0000259" key="3">
    <source>
        <dbReference type="Pfam" id="PF00675"/>
    </source>
</evidence>
<dbReference type="SUPFAM" id="SSF63411">
    <property type="entry name" value="LuxS/MPP-like metallohydrolase"/>
    <property type="match status" value="2"/>
</dbReference>
<dbReference type="Pfam" id="PF05193">
    <property type="entry name" value="Peptidase_M16_C"/>
    <property type="match status" value="1"/>
</dbReference>